<comment type="caution">
    <text evidence="2">The sequence shown here is derived from an EMBL/GenBank/DDBJ whole genome shotgun (WGS) entry which is preliminary data.</text>
</comment>
<name>A0A9P9AEP3_9PEZI</name>
<reference evidence="2" key="1">
    <citation type="journal article" date="2021" name="Nat. Commun.">
        <title>Genetic determinants of endophytism in the Arabidopsis root mycobiome.</title>
        <authorList>
            <person name="Mesny F."/>
            <person name="Miyauchi S."/>
            <person name="Thiergart T."/>
            <person name="Pickel B."/>
            <person name="Atanasova L."/>
            <person name="Karlsson M."/>
            <person name="Huettel B."/>
            <person name="Barry K.W."/>
            <person name="Haridas S."/>
            <person name="Chen C."/>
            <person name="Bauer D."/>
            <person name="Andreopoulos W."/>
            <person name="Pangilinan J."/>
            <person name="LaButti K."/>
            <person name="Riley R."/>
            <person name="Lipzen A."/>
            <person name="Clum A."/>
            <person name="Drula E."/>
            <person name="Henrissat B."/>
            <person name="Kohler A."/>
            <person name="Grigoriev I.V."/>
            <person name="Martin F.M."/>
            <person name="Hacquard S."/>
        </authorList>
    </citation>
    <scope>NUCLEOTIDE SEQUENCE</scope>
    <source>
        <strain evidence="2">MPI-SDFR-AT-0117</strain>
    </source>
</reference>
<keyword evidence="3" id="KW-1185">Reference proteome</keyword>
<accession>A0A9P9AEP3</accession>
<feature type="compositionally biased region" description="Basic residues" evidence="1">
    <location>
        <begin position="10"/>
        <end position="20"/>
    </location>
</feature>
<dbReference type="Proteomes" id="UP000770015">
    <property type="component" value="Unassembled WGS sequence"/>
</dbReference>
<gene>
    <name evidence="2" type="ORF">F5X68DRAFT_69123</name>
</gene>
<evidence type="ECO:0000256" key="1">
    <source>
        <dbReference type="SAM" id="MobiDB-lite"/>
    </source>
</evidence>
<organism evidence="2 3">
    <name type="scientific">Plectosphaerella plurivora</name>
    <dbReference type="NCBI Taxonomy" id="936078"/>
    <lineage>
        <taxon>Eukaryota</taxon>
        <taxon>Fungi</taxon>
        <taxon>Dikarya</taxon>
        <taxon>Ascomycota</taxon>
        <taxon>Pezizomycotina</taxon>
        <taxon>Sordariomycetes</taxon>
        <taxon>Hypocreomycetidae</taxon>
        <taxon>Glomerellales</taxon>
        <taxon>Plectosphaerellaceae</taxon>
        <taxon>Plectosphaerella</taxon>
    </lineage>
</organism>
<evidence type="ECO:0000313" key="3">
    <source>
        <dbReference type="Proteomes" id="UP000770015"/>
    </source>
</evidence>
<feature type="region of interest" description="Disordered" evidence="1">
    <location>
        <begin position="1"/>
        <end position="52"/>
    </location>
</feature>
<dbReference type="AlphaFoldDB" id="A0A9P9AEP3"/>
<proteinExistence type="predicted"/>
<dbReference type="EMBL" id="JAGSXJ010000006">
    <property type="protein sequence ID" value="KAH6690327.1"/>
    <property type="molecule type" value="Genomic_DNA"/>
</dbReference>
<sequence>MSFCQSPLKRPGRVRVRRGRTPTAQPPARGPQSLILNGMNKRPTAPLTPRTSLIPRRHRGEKLSERNEFRPVRSQLLCLRAGTSAQKVLIPGFLARRRRPKGVFDTERRLDCRAVAPELPRPGQAGKAGSEEIAGSTMMRVAVGAAAASTEMVSIEEVLFLAREGVDFKQEDGSKHQLSSQETTSCWCCASSNLALEGWSRFLGPGKSDMLQESGTA</sequence>
<protein>
    <submittedName>
        <fullName evidence="2">Uncharacterized protein</fullName>
    </submittedName>
</protein>
<evidence type="ECO:0000313" key="2">
    <source>
        <dbReference type="EMBL" id="KAH6690327.1"/>
    </source>
</evidence>